<keyword evidence="3" id="KW-1185">Reference proteome</keyword>
<dbReference type="Proteomes" id="UP000019489">
    <property type="component" value="Unassembled WGS sequence"/>
</dbReference>
<feature type="region of interest" description="Disordered" evidence="1">
    <location>
        <begin position="29"/>
        <end position="72"/>
    </location>
</feature>
<gene>
    <name evidence="2" type="ORF">N865_04720</name>
</gene>
<dbReference type="OrthoDB" id="3831159at2"/>
<evidence type="ECO:0000256" key="1">
    <source>
        <dbReference type="SAM" id="MobiDB-lite"/>
    </source>
</evidence>
<dbReference type="EMBL" id="AWSA01000008">
    <property type="protein sequence ID" value="EWT02734.1"/>
    <property type="molecule type" value="Genomic_DNA"/>
</dbReference>
<feature type="compositionally biased region" description="Basic and acidic residues" evidence="1">
    <location>
        <begin position="37"/>
        <end position="72"/>
    </location>
</feature>
<dbReference type="eggNOG" id="ENOG5033E7N">
    <property type="taxonomic scope" value="Bacteria"/>
</dbReference>
<comment type="caution">
    <text evidence="2">The sequence shown here is derived from an EMBL/GenBank/DDBJ whole genome shotgun (WGS) entry which is preliminary data.</text>
</comment>
<protein>
    <submittedName>
        <fullName evidence="2">Uncharacterized protein</fullName>
    </submittedName>
</protein>
<evidence type="ECO:0000313" key="2">
    <source>
        <dbReference type="EMBL" id="EWT02734.1"/>
    </source>
</evidence>
<dbReference type="AlphaFoldDB" id="W9GFS7"/>
<accession>W9GFS7</accession>
<evidence type="ECO:0000313" key="3">
    <source>
        <dbReference type="Proteomes" id="UP000019489"/>
    </source>
</evidence>
<organism evidence="2 3">
    <name type="scientific">Intrasporangium oryzae NRRL B-24470</name>
    <dbReference type="NCBI Taxonomy" id="1386089"/>
    <lineage>
        <taxon>Bacteria</taxon>
        <taxon>Bacillati</taxon>
        <taxon>Actinomycetota</taxon>
        <taxon>Actinomycetes</taxon>
        <taxon>Micrococcales</taxon>
        <taxon>Intrasporangiaceae</taxon>
        <taxon>Intrasporangium</taxon>
    </lineage>
</organism>
<proteinExistence type="predicted"/>
<name>W9GFS7_9MICO</name>
<reference evidence="2 3" key="1">
    <citation type="submission" date="2013-08" db="EMBL/GenBank/DDBJ databases">
        <title>Intrasporangium oryzae NRRL B-24470.</title>
        <authorList>
            <person name="Liu H."/>
            <person name="Wang G."/>
        </authorList>
    </citation>
    <scope>NUCLEOTIDE SEQUENCE [LARGE SCALE GENOMIC DNA]</scope>
    <source>
        <strain evidence="2 3">NRRL B-24470</strain>
    </source>
</reference>
<sequence length="72" mass="8124">MAGRGKNEGLSMGYRIAYRLRLIGLGLFGPAQLGESNDPKRRLEREREDKVAAARAARERREAEEAARRRVA</sequence>
<dbReference type="RefSeq" id="WP_034802398.1">
    <property type="nucleotide sequence ID" value="NZ_AWSA01000008.1"/>
</dbReference>